<reference evidence="3" key="1">
    <citation type="submission" date="2015-04" db="UniProtKB">
        <authorList>
            <consortium name="EnsemblPlants"/>
        </authorList>
    </citation>
    <scope>IDENTIFICATION</scope>
</reference>
<evidence type="ECO:0000256" key="2">
    <source>
        <dbReference type="SAM" id="SignalP"/>
    </source>
</evidence>
<name>A0A0E0BEK0_9ORYZ</name>
<feature type="region of interest" description="Disordered" evidence="1">
    <location>
        <begin position="91"/>
        <end position="155"/>
    </location>
</feature>
<accession>A0A0E0BEK0</accession>
<dbReference type="EnsemblPlants" id="OGLUM11G00700.1">
    <property type="protein sequence ID" value="OGLUM11G00700.1"/>
    <property type="gene ID" value="OGLUM11G00700"/>
</dbReference>
<dbReference type="Gramene" id="OGLUM11G00700.1">
    <property type="protein sequence ID" value="OGLUM11G00700.1"/>
    <property type="gene ID" value="OGLUM11G00700"/>
</dbReference>
<keyword evidence="4" id="KW-1185">Reference proteome</keyword>
<sequence>MRFLLLLLPIAGLFLLLLVPISRLSGAAIEAAVTAAGGGSGKLVVLADVAAGGSGVGGRSCGRGGRAGAVGKAAAGDEVQGRPAVGKVLRQERQERPAMGISRGRRSGWGSRGRGGGKRAAVPAVGPAEALGIGMGRRSRTCRRGTNRGRGRLKG</sequence>
<keyword evidence="2" id="KW-0732">Signal</keyword>
<feature type="chain" id="PRO_5002354800" description="DUF834 domain-containing protein" evidence="2">
    <location>
        <begin position="27"/>
        <end position="155"/>
    </location>
</feature>
<evidence type="ECO:0008006" key="5">
    <source>
        <dbReference type="Google" id="ProtNLM"/>
    </source>
</evidence>
<dbReference type="Proteomes" id="UP000026961">
    <property type="component" value="Chromosome 11"/>
</dbReference>
<proteinExistence type="predicted"/>
<evidence type="ECO:0000256" key="1">
    <source>
        <dbReference type="SAM" id="MobiDB-lite"/>
    </source>
</evidence>
<evidence type="ECO:0000313" key="3">
    <source>
        <dbReference type="EnsemblPlants" id="OGLUM11G00700.1"/>
    </source>
</evidence>
<dbReference type="HOGENOM" id="CLU_144405_0_0_1"/>
<organism evidence="3">
    <name type="scientific">Oryza glumipatula</name>
    <dbReference type="NCBI Taxonomy" id="40148"/>
    <lineage>
        <taxon>Eukaryota</taxon>
        <taxon>Viridiplantae</taxon>
        <taxon>Streptophyta</taxon>
        <taxon>Embryophyta</taxon>
        <taxon>Tracheophyta</taxon>
        <taxon>Spermatophyta</taxon>
        <taxon>Magnoliopsida</taxon>
        <taxon>Liliopsida</taxon>
        <taxon>Poales</taxon>
        <taxon>Poaceae</taxon>
        <taxon>BOP clade</taxon>
        <taxon>Oryzoideae</taxon>
        <taxon>Oryzeae</taxon>
        <taxon>Oryzinae</taxon>
        <taxon>Oryza</taxon>
    </lineage>
</organism>
<protein>
    <recommendedName>
        <fullName evidence="5">DUF834 domain-containing protein</fullName>
    </recommendedName>
</protein>
<evidence type="ECO:0000313" key="4">
    <source>
        <dbReference type="Proteomes" id="UP000026961"/>
    </source>
</evidence>
<feature type="signal peptide" evidence="2">
    <location>
        <begin position="1"/>
        <end position="26"/>
    </location>
</feature>
<dbReference type="AlphaFoldDB" id="A0A0E0BEK0"/>
<feature type="compositionally biased region" description="Basic residues" evidence="1">
    <location>
        <begin position="137"/>
        <end position="155"/>
    </location>
</feature>
<reference evidence="3" key="2">
    <citation type="submission" date="2018-05" db="EMBL/GenBank/DDBJ databases">
        <title>OgluRS3 (Oryza glumaepatula Reference Sequence Version 3).</title>
        <authorList>
            <person name="Zhang J."/>
            <person name="Kudrna D."/>
            <person name="Lee S."/>
            <person name="Talag J."/>
            <person name="Welchert J."/>
            <person name="Wing R.A."/>
        </authorList>
    </citation>
    <scope>NUCLEOTIDE SEQUENCE [LARGE SCALE GENOMIC DNA]</scope>
</reference>